<feature type="signal peptide" evidence="1">
    <location>
        <begin position="1"/>
        <end position="22"/>
    </location>
</feature>
<sequence>MREFLRYLCIACCCLVSALAQAREPEAPGFRDLLPAGEFQTRLQAALKEIGNPGKLADSRAPVIGLQIAERYAGGAAEQLDIQPGDVVFRVDSEIVWGGSWKLTGKKRQKLQIYSQRENQVRTEFVSADRLGVDTRYFWRPELAFLRGKQRSKGYDEAMIVAAVFRGRDPDLAESCLAQAVKQGYAPDNLSHQLGLEIALIHNHPEVASQFADLLAPQFETDPTIHPVLILRSALANGQFELAYRVLKHQDRHQDEELDPVSYLAAAEWQRRIVAAQPVPPKSPASLAQEMTVDDLESKLQGAAYHSIKTHIPALLRGDGILLKSQTGGDVHYALLQSPQPCLNFDITTHLRIRADDLAVASAEINSARVSLWASHRPDDLNTNAGFDYILAGIEFQSFHKFGLQFGNFSNRIWLFDSSLQETTGSVHKVRFIRVGPQIEVFLNGHRVLLAPAAEEIKPMDIEFRVSGMTLEVPRVEFKELIKPVSASVTAPK</sequence>
<name>A0A1I3R561_9PLAN</name>
<organism evidence="2 3">
    <name type="scientific">Planctomicrobium piriforme</name>
    <dbReference type="NCBI Taxonomy" id="1576369"/>
    <lineage>
        <taxon>Bacteria</taxon>
        <taxon>Pseudomonadati</taxon>
        <taxon>Planctomycetota</taxon>
        <taxon>Planctomycetia</taxon>
        <taxon>Planctomycetales</taxon>
        <taxon>Planctomycetaceae</taxon>
        <taxon>Planctomicrobium</taxon>
    </lineage>
</organism>
<dbReference type="Proteomes" id="UP000199518">
    <property type="component" value="Unassembled WGS sequence"/>
</dbReference>
<gene>
    <name evidence="2" type="ORF">SAMN05421753_12017</name>
</gene>
<keyword evidence="3" id="KW-1185">Reference proteome</keyword>
<dbReference type="AlphaFoldDB" id="A0A1I3R561"/>
<dbReference type="OrthoDB" id="9837230at2"/>
<keyword evidence="1" id="KW-0732">Signal</keyword>
<dbReference type="EMBL" id="FOQD01000020">
    <property type="protein sequence ID" value="SFJ41753.1"/>
    <property type="molecule type" value="Genomic_DNA"/>
</dbReference>
<evidence type="ECO:0008006" key="4">
    <source>
        <dbReference type="Google" id="ProtNLM"/>
    </source>
</evidence>
<feature type="chain" id="PRO_5011733420" description="PDZ domain-containing protein" evidence="1">
    <location>
        <begin position="23"/>
        <end position="493"/>
    </location>
</feature>
<dbReference type="RefSeq" id="WP_092055535.1">
    <property type="nucleotide sequence ID" value="NZ_FOQD01000020.1"/>
</dbReference>
<evidence type="ECO:0000256" key="1">
    <source>
        <dbReference type="SAM" id="SignalP"/>
    </source>
</evidence>
<proteinExistence type="predicted"/>
<evidence type="ECO:0000313" key="3">
    <source>
        <dbReference type="Proteomes" id="UP000199518"/>
    </source>
</evidence>
<evidence type="ECO:0000313" key="2">
    <source>
        <dbReference type="EMBL" id="SFJ41753.1"/>
    </source>
</evidence>
<reference evidence="3" key="1">
    <citation type="submission" date="2016-10" db="EMBL/GenBank/DDBJ databases">
        <authorList>
            <person name="Varghese N."/>
            <person name="Submissions S."/>
        </authorList>
    </citation>
    <scope>NUCLEOTIDE SEQUENCE [LARGE SCALE GENOMIC DNA]</scope>
    <source>
        <strain evidence="3">DSM 26348</strain>
    </source>
</reference>
<accession>A0A1I3R561</accession>
<dbReference type="STRING" id="1576369.SAMN05421753_12017"/>
<protein>
    <recommendedName>
        <fullName evidence="4">PDZ domain-containing protein</fullName>
    </recommendedName>
</protein>